<feature type="transmembrane region" description="Helical" evidence="1">
    <location>
        <begin position="96"/>
        <end position="116"/>
    </location>
</feature>
<dbReference type="EMBL" id="FUFA01000005">
    <property type="protein sequence ID" value="SPM37314.1"/>
    <property type="molecule type" value="Genomic_DNA"/>
</dbReference>
<evidence type="ECO:0000256" key="1">
    <source>
        <dbReference type="SAM" id="Phobius"/>
    </source>
</evidence>
<dbReference type="AlphaFoldDB" id="A0A2U3P0P9"/>
<reference evidence="2 3" key="1">
    <citation type="submission" date="2017-01" db="EMBL/GenBank/DDBJ databases">
        <authorList>
            <consortium name="Urmite Genomes"/>
        </authorList>
    </citation>
    <scope>NUCLEOTIDE SEQUENCE [LARGE SCALE GENOMIC DNA]</scope>
    <source>
        <strain evidence="2 3">AB57</strain>
    </source>
</reference>
<proteinExistence type="predicted"/>
<evidence type="ECO:0000313" key="3">
    <source>
        <dbReference type="Proteomes" id="UP000240988"/>
    </source>
</evidence>
<evidence type="ECO:0008006" key="4">
    <source>
        <dbReference type="Google" id="ProtNLM"/>
    </source>
</evidence>
<accession>A0A2U3P0P9</accession>
<keyword evidence="1" id="KW-0812">Transmembrane</keyword>
<organism evidence="2 3">
    <name type="scientific">Mycobacterium rhizamassiliense</name>
    <dbReference type="NCBI Taxonomy" id="1841860"/>
    <lineage>
        <taxon>Bacteria</taxon>
        <taxon>Bacillati</taxon>
        <taxon>Actinomycetota</taxon>
        <taxon>Actinomycetes</taxon>
        <taxon>Mycobacteriales</taxon>
        <taxon>Mycobacteriaceae</taxon>
        <taxon>Mycobacterium</taxon>
    </lineage>
</organism>
<protein>
    <recommendedName>
        <fullName evidence="4">Transmembrane protein</fullName>
    </recommendedName>
</protein>
<feature type="transmembrane region" description="Helical" evidence="1">
    <location>
        <begin position="60"/>
        <end position="89"/>
    </location>
</feature>
<keyword evidence="3" id="KW-1185">Reference proteome</keyword>
<dbReference type="RefSeq" id="WP_077089867.1">
    <property type="nucleotide sequence ID" value="NZ_LT721901.1"/>
</dbReference>
<evidence type="ECO:0000313" key="2">
    <source>
        <dbReference type="EMBL" id="SPM37314.1"/>
    </source>
</evidence>
<dbReference type="STRING" id="1841860.GCA_900157375_05160"/>
<keyword evidence="1" id="KW-1133">Transmembrane helix</keyword>
<sequence length="155" mass="16377">MSTRQAGSAPALADQLKDPAFSAYFALRTVFTIAPIVFGLDKFFNLLTYPRHWSVYLAGWIHGLIPLSADQCMYLVGAIEIVAGVLVAVAPRIGAWVVAAWLAGIIIDLVTGPGYYDVALRDFGLLVGALALARLAQGVHSGSVGGSIGGYTARR</sequence>
<dbReference type="OrthoDB" id="119681at2"/>
<name>A0A2U3P0P9_9MYCO</name>
<gene>
    <name evidence="2" type="ORF">MRAB57_5157</name>
</gene>
<feature type="transmembrane region" description="Helical" evidence="1">
    <location>
        <begin position="21"/>
        <end position="40"/>
    </location>
</feature>
<dbReference type="Proteomes" id="UP000240988">
    <property type="component" value="Unassembled WGS sequence"/>
</dbReference>
<keyword evidence="1" id="KW-0472">Membrane</keyword>